<evidence type="ECO:0000256" key="9">
    <source>
        <dbReference type="ARBA" id="ARBA00023163"/>
    </source>
</evidence>
<evidence type="ECO:0000256" key="10">
    <source>
        <dbReference type="ARBA" id="ARBA00023242"/>
    </source>
</evidence>
<keyword evidence="11" id="KW-0131">Cell cycle</keyword>
<organism evidence="14 15">
    <name type="scientific">Pararge aegeria aegeria</name>
    <dbReference type="NCBI Taxonomy" id="348720"/>
    <lineage>
        <taxon>Eukaryota</taxon>
        <taxon>Metazoa</taxon>
        <taxon>Ecdysozoa</taxon>
        <taxon>Arthropoda</taxon>
        <taxon>Hexapoda</taxon>
        <taxon>Insecta</taxon>
        <taxon>Pterygota</taxon>
        <taxon>Neoptera</taxon>
        <taxon>Endopterygota</taxon>
        <taxon>Lepidoptera</taxon>
        <taxon>Glossata</taxon>
        <taxon>Ditrysia</taxon>
        <taxon>Papilionoidea</taxon>
        <taxon>Nymphalidae</taxon>
        <taxon>Satyrinae</taxon>
        <taxon>Satyrini</taxon>
        <taxon>Parargina</taxon>
        <taxon>Pararge</taxon>
    </lineage>
</organism>
<gene>
    <name evidence="14" type="primary">jg7299</name>
    <name evidence="14" type="ORF">PAEG_LOCUS13503</name>
</gene>
<keyword evidence="8 12" id="KW-0238">DNA-binding</keyword>
<evidence type="ECO:0000313" key="15">
    <source>
        <dbReference type="Proteomes" id="UP000838756"/>
    </source>
</evidence>
<evidence type="ECO:0000256" key="3">
    <source>
        <dbReference type="ARBA" id="ARBA00022723"/>
    </source>
</evidence>
<dbReference type="GO" id="GO:0043565">
    <property type="term" value="F:sequence-specific DNA binding"/>
    <property type="evidence" value="ECO:0007669"/>
    <property type="project" value="InterPro"/>
</dbReference>
<dbReference type="PROSITE" id="PS50950">
    <property type="entry name" value="ZF_THAP"/>
    <property type="match status" value="1"/>
</dbReference>
<keyword evidence="9" id="KW-0804">Transcription</keyword>
<keyword evidence="10" id="KW-0539">Nucleus</keyword>
<proteinExistence type="inferred from homology"/>
<dbReference type="SUPFAM" id="SSF57716">
    <property type="entry name" value="Glucocorticoid receptor-like (DNA-binding domain)"/>
    <property type="match status" value="1"/>
</dbReference>
<dbReference type="InterPro" id="IPR006612">
    <property type="entry name" value="THAP_Znf"/>
</dbReference>
<dbReference type="Proteomes" id="UP000838756">
    <property type="component" value="Unassembled WGS sequence"/>
</dbReference>
<keyword evidence="7" id="KW-0175">Coiled coil</keyword>
<reference evidence="14" key="1">
    <citation type="submission" date="2022-03" db="EMBL/GenBank/DDBJ databases">
        <authorList>
            <person name="Lindestad O."/>
        </authorList>
    </citation>
    <scope>NUCLEOTIDE SEQUENCE</scope>
</reference>
<dbReference type="GO" id="GO:0008270">
    <property type="term" value="F:zinc ion binding"/>
    <property type="evidence" value="ECO:0007669"/>
    <property type="project" value="UniProtKB-KW"/>
</dbReference>
<keyword evidence="3" id="KW-0479">Metal-binding</keyword>
<comment type="similarity">
    <text evidence="2">Belongs to the THAP1 family.</text>
</comment>
<evidence type="ECO:0000256" key="12">
    <source>
        <dbReference type="PROSITE-ProRule" id="PRU00309"/>
    </source>
</evidence>
<evidence type="ECO:0000256" key="5">
    <source>
        <dbReference type="ARBA" id="ARBA00022833"/>
    </source>
</evidence>
<keyword evidence="4 12" id="KW-0863">Zinc-finger</keyword>
<evidence type="ECO:0000256" key="4">
    <source>
        <dbReference type="ARBA" id="ARBA00022771"/>
    </source>
</evidence>
<evidence type="ECO:0000259" key="13">
    <source>
        <dbReference type="PROSITE" id="PS50950"/>
    </source>
</evidence>
<protein>
    <submittedName>
        <fullName evidence="14">Jg7299 protein</fullName>
    </submittedName>
</protein>
<comment type="caution">
    <text evidence="14">The sequence shown here is derived from an EMBL/GenBank/DDBJ whole genome shotgun (WGS) entry which is preliminary data.</text>
</comment>
<dbReference type="SMART" id="SM00980">
    <property type="entry name" value="THAP"/>
    <property type="match status" value="1"/>
</dbReference>
<keyword evidence="6" id="KW-0805">Transcription regulation</keyword>
<accession>A0A8S4REV2</accession>
<dbReference type="EMBL" id="CAKXAJ010025178">
    <property type="protein sequence ID" value="CAH2236007.1"/>
    <property type="molecule type" value="Genomic_DNA"/>
</dbReference>
<sequence length="70" mass="8137">MALCSVLGCKSDRERKFPDLSFHSFPTDHNLLMLWVESTGRTNWTPKKSTKICSKHFHKNMVIKKNKLTS</sequence>
<name>A0A8S4REV2_9NEOP</name>
<dbReference type="AlphaFoldDB" id="A0A8S4REV2"/>
<dbReference type="Gene3D" id="6.20.210.20">
    <property type="entry name" value="THAP domain"/>
    <property type="match status" value="1"/>
</dbReference>
<keyword evidence="15" id="KW-1185">Reference proteome</keyword>
<evidence type="ECO:0000256" key="2">
    <source>
        <dbReference type="ARBA" id="ARBA00006177"/>
    </source>
</evidence>
<evidence type="ECO:0000256" key="7">
    <source>
        <dbReference type="ARBA" id="ARBA00023054"/>
    </source>
</evidence>
<dbReference type="Pfam" id="PF05485">
    <property type="entry name" value="THAP"/>
    <property type="match status" value="1"/>
</dbReference>
<dbReference type="InterPro" id="IPR038441">
    <property type="entry name" value="THAP_Znf_sf"/>
</dbReference>
<evidence type="ECO:0000313" key="14">
    <source>
        <dbReference type="EMBL" id="CAH2236007.1"/>
    </source>
</evidence>
<feature type="domain" description="THAP-type" evidence="13">
    <location>
        <begin position="1"/>
        <end position="70"/>
    </location>
</feature>
<evidence type="ECO:0000256" key="1">
    <source>
        <dbReference type="ARBA" id="ARBA00004642"/>
    </source>
</evidence>
<keyword evidence="5" id="KW-0862">Zinc</keyword>
<dbReference type="OrthoDB" id="5982876at2759"/>
<dbReference type="PANTHER" id="PTHR46600">
    <property type="entry name" value="THAP DOMAIN-CONTAINING"/>
    <property type="match status" value="1"/>
</dbReference>
<evidence type="ECO:0000256" key="8">
    <source>
        <dbReference type="ARBA" id="ARBA00023125"/>
    </source>
</evidence>
<evidence type="ECO:0000256" key="11">
    <source>
        <dbReference type="ARBA" id="ARBA00023306"/>
    </source>
</evidence>
<dbReference type="PANTHER" id="PTHR46600:SF1">
    <property type="entry name" value="THAP DOMAIN-CONTAINING PROTEIN 1"/>
    <property type="match status" value="1"/>
</dbReference>
<comment type="subcellular location">
    <subcellularLocation>
        <location evidence="1">Nucleus</location>
        <location evidence="1">Nucleoplasm</location>
    </subcellularLocation>
</comment>
<evidence type="ECO:0000256" key="6">
    <source>
        <dbReference type="ARBA" id="ARBA00023015"/>
    </source>
</evidence>
<dbReference type="GO" id="GO:0005654">
    <property type="term" value="C:nucleoplasm"/>
    <property type="evidence" value="ECO:0007669"/>
    <property type="project" value="UniProtKB-SubCell"/>
</dbReference>
<dbReference type="InterPro" id="IPR026516">
    <property type="entry name" value="THAP1/10"/>
</dbReference>